<protein>
    <submittedName>
        <fullName evidence="1">FixH family protein</fullName>
    </submittedName>
</protein>
<dbReference type="PIRSF" id="PIRSF011386">
    <property type="entry name" value="FixH"/>
    <property type="match status" value="1"/>
</dbReference>
<dbReference type="EMBL" id="CP121106">
    <property type="protein sequence ID" value="WFL76197.1"/>
    <property type="molecule type" value="Genomic_DNA"/>
</dbReference>
<gene>
    <name evidence="1" type="ORF">P7228_09305</name>
</gene>
<sequence length="148" mass="16055">MSKHFTGRHMFWILFAGFGVVVAVNFGMAALASRSFSGVVVENSYVASQEFNQWLDAAEKQKALGWDVALSRDEAGRLLVETTGVPSGAKVSAELRRPLGEHDSSTIELSASDGGLFRSDDVLPAGRWTVRLLIEAGQDRFALEEPLA</sequence>
<accession>A0ABY8FME6</accession>
<name>A0ABY8FME6_9SPHN</name>
<evidence type="ECO:0000313" key="1">
    <source>
        <dbReference type="EMBL" id="WFL76197.1"/>
    </source>
</evidence>
<dbReference type="Pfam" id="PF05751">
    <property type="entry name" value="FixH"/>
    <property type="match status" value="1"/>
</dbReference>
<dbReference type="InterPro" id="IPR018037">
    <property type="entry name" value="FixH_proteobacterial"/>
</dbReference>
<organism evidence="1 2">
    <name type="scientific">Altererythrobacter arenosus</name>
    <dbReference type="NCBI Taxonomy" id="3032592"/>
    <lineage>
        <taxon>Bacteria</taxon>
        <taxon>Pseudomonadati</taxon>
        <taxon>Pseudomonadota</taxon>
        <taxon>Alphaproteobacteria</taxon>
        <taxon>Sphingomonadales</taxon>
        <taxon>Erythrobacteraceae</taxon>
        <taxon>Altererythrobacter</taxon>
    </lineage>
</organism>
<evidence type="ECO:0000313" key="2">
    <source>
        <dbReference type="Proteomes" id="UP001215827"/>
    </source>
</evidence>
<keyword evidence="2" id="KW-1185">Reference proteome</keyword>
<proteinExistence type="predicted"/>
<dbReference type="RefSeq" id="WP_278014963.1">
    <property type="nucleotide sequence ID" value="NZ_CP121106.1"/>
</dbReference>
<reference evidence="1 2" key="1">
    <citation type="submission" date="2023-03" db="EMBL/GenBank/DDBJ databases">
        <title>Altererythrobacter sp. CAU 1644 isolated from sand.</title>
        <authorList>
            <person name="Kim W."/>
        </authorList>
    </citation>
    <scope>NUCLEOTIDE SEQUENCE [LARGE SCALE GENOMIC DNA]</scope>
    <source>
        <strain evidence="1 2">CAU 1644</strain>
    </source>
</reference>
<dbReference type="InterPro" id="IPR008620">
    <property type="entry name" value="FixH"/>
</dbReference>
<dbReference type="Proteomes" id="UP001215827">
    <property type="component" value="Chromosome"/>
</dbReference>